<accession>A0A0V8HL77</accession>
<dbReference type="PANTHER" id="PTHR22854">
    <property type="entry name" value="TRYPTOPHAN BIOSYNTHESIS PROTEIN"/>
    <property type="match status" value="1"/>
</dbReference>
<comment type="pathway">
    <text evidence="2 9">Amino-acid biosynthesis; L-tryptophan biosynthesis; L-tryptophan from chorismate: step 4/5.</text>
</comment>
<reference evidence="12" key="1">
    <citation type="submission" date="2016-08" db="EMBL/GenBank/DDBJ databases">
        <authorList>
            <person name="Varghese N."/>
            <person name="Submissions Spin"/>
        </authorList>
    </citation>
    <scope>NUCLEOTIDE SEQUENCE [LARGE SCALE GENOMIC DNA]</scope>
    <source>
        <strain evidence="12">SGD-1123</strain>
    </source>
</reference>
<dbReference type="Gene3D" id="3.20.20.70">
    <property type="entry name" value="Aldolase class I"/>
    <property type="match status" value="1"/>
</dbReference>
<dbReference type="NCBIfam" id="NF001377">
    <property type="entry name" value="PRK00278.2-4"/>
    <property type="match status" value="1"/>
</dbReference>
<dbReference type="NCBIfam" id="NF001371">
    <property type="entry name" value="PRK00278.1-3"/>
    <property type="match status" value="1"/>
</dbReference>
<evidence type="ECO:0000256" key="2">
    <source>
        <dbReference type="ARBA" id="ARBA00004696"/>
    </source>
</evidence>
<dbReference type="RefSeq" id="WP_058297534.1">
    <property type="nucleotide sequence ID" value="NZ_FMAU01000001.1"/>
</dbReference>
<feature type="domain" description="Indole-3-glycerol phosphate synthase" evidence="10">
    <location>
        <begin position="5"/>
        <end position="252"/>
    </location>
</feature>
<dbReference type="InterPro" id="IPR001468">
    <property type="entry name" value="Indole-3-GlycerolPSynthase_CS"/>
</dbReference>
<evidence type="ECO:0000256" key="8">
    <source>
        <dbReference type="ARBA" id="ARBA00023239"/>
    </source>
</evidence>
<keyword evidence="4 9" id="KW-0028">Amino-acid biosynthesis</keyword>
<evidence type="ECO:0000256" key="3">
    <source>
        <dbReference type="ARBA" id="ARBA00008737"/>
    </source>
</evidence>
<keyword evidence="5 9" id="KW-0210">Decarboxylase</keyword>
<dbReference type="GO" id="GO:0004425">
    <property type="term" value="F:indole-3-glycerol-phosphate synthase activity"/>
    <property type="evidence" value="ECO:0007669"/>
    <property type="project" value="UniProtKB-UniRule"/>
</dbReference>
<evidence type="ECO:0000256" key="6">
    <source>
        <dbReference type="ARBA" id="ARBA00022822"/>
    </source>
</evidence>
<dbReference type="InterPro" id="IPR013798">
    <property type="entry name" value="Indole-3-glycerol_P_synth_dom"/>
</dbReference>
<dbReference type="PANTHER" id="PTHR22854:SF2">
    <property type="entry name" value="INDOLE-3-GLYCEROL-PHOSPHATE SYNTHASE"/>
    <property type="match status" value="1"/>
</dbReference>
<evidence type="ECO:0000256" key="9">
    <source>
        <dbReference type="HAMAP-Rule" id="MF_00134"/>
    </source>
</evidence>
<dbReference type="Pfam" id="PF00218">
    <property type="entry name" value="IGPS"/>
    <property type="match status" value="1"/>
</dbReference>
<dbReference type="CDD" id="cd00331">
    <property type="entry name" value="IGPS"/>
    <property type="match status" value="1"/>
</dbReference>
<keyword evidence="6 9" id="KW-0822">Tryptophan biosynthesis</keyword>
<dbReference type="HAMAP" id="MF_00134_B">
    <property type="entry name" value="IGPS_B"/>
    <property type="match status" value="1"/>
</dbReference>
<evidence type="ECO:0000259" key="10">
    <source>
        <dbReference type="Pfam" id="PF00218"/>
    </source>
</evidence>
<evidence type="ECO:0000313" key="12">
    <source>
        <dbReference type="Proteomes" id="UP000181997"/>
    </source>
</evidence>
<organism evidence="11 12">
    <name type="scientific">[Bacillus] enclensis</name>
    <dbReference type="NCBI Taxonomy" id="1402860"/>
    <lineage>
        <taxon>Bacteria</taxon>
        <taxon>Bacillati</taxon>
        <taxon>Bacillota</taxon>
        <taxon>Bacilli</taxon>
        <taxon>Bacillales</taxon>
        <taxon>Bacillaceae</taxon>
        <taxon>Rossellomorea</taxon>
    </lineage>
</organism>
<dbReference type="FunFam" id="3.20.20.70:FF:000024">
    <property type="entry name" value="Indole-3-glycerol phosphate synthase"/>
    <property type="match status" value="1"/>
</dbReference>
<dbReference type="EMBL" id="FMAU01000001">
    <property type="protein sequence ID" value="SCB81564.1"/>
    <property type="molecule type" value="Genomic_DNA"/>
</dbReference>
<dbReference type="UniPathway" id="UPA00035">
    <property type="reaction ID" value="UER00043"/>
</dbReference>
<dbReference type="GO" id="GO:0004640">
    <property type="term" value="F:phosphoribosylanthranilate isomerase activity"/>
    <property type="evidence" value="ECO:0007669"/>
    <property type="project" value="TreeGrafter"/>
</dbReference>
<protein>
    <recommendedName>
        <fullName evidence="9">Indole-3-glycerol phosphate synthase</fullName>
        <shortName evidence="9">IGPS</shortName>
        <ecNumber evidence="9">4.1.1.48</ecNumber>
    </recommendedName>
</protein>
<gene>
    <name evidence="9" type="primary">trpC</name>
    <name evidence="11" type="ORF">GA0061094_0696</name>
</gene>
<dbReference type="Proteomes" id="UP000181997">
    <property type="component" value="Unassembled WGS sequence"/>
</dbReference>
<keyword evidence="7 9" id="KW-0057">Aromatic amino acid biosynthesis</keyword>
<dbReference type="SUPFAM" id="SSF51366">
    <property type="entry name" value="Ribulose-phoshate binding barrel"/>
    <property type="match status" value="1"/>
</dbReference>
<proteinExistence type="inferred from homology"/>
<dbReference type="AlphaFoldDB" id="A0A0V8HL77"/>
<comment type="similarity">
    <text evidence="3 9">Belongs to the TrpC family.</text>
</comment>
<evidence type="ECO:0000256" key="4">
    <source>
        <dbReference type="ARBA" id="ARBA00022605"/>
    </source>
</evidence>
<dbReference type="HAMAP" id="MF_00134_A">
    <property type="entry name" value="IGPS_A"/>
    <property type="match status" value="1"/>
</dbReference>
<evidence type="ECO:0000256" key="7">
    <source>
        <dbReference type="ARBA" id="ARBA00023141"/>
    </source>
</evidence>
<keyword evidence="8 9" id="KW-0456">Lyase</keyword>
<keyword evidence="12" id="KW-1185">Reference proteome</keyword>
<dbReference type="GO" id="GO:0000162">
    <property type="term" value="P:L-tryptophan biosynthetic process"/>
    <property type="evidence" value="ECO:0007669"/>
    <property type="project" value="UniProtKB-UniRule"/>
</dbReference>
<name>A0A0V8HL77_9BACI</name>
<dbReference type="EC" id="4.1.1.48" evidence="9"/>
<evidence type="ECO:0000256" key="5">
    <source>
        <dbReference type="ARBA" id="ARBA00022793"/>
    </source>
</evidence>
<comment type="catalytic activity">
    <reaction evidence="1 9">
        <text>1-(2-carboxyphenylamino)-1-deoxy-D-ribulose 5-phosphate + H(+) = (1S,2R)-1-C-(indol-3-yl)glycerol 3-phosphate + CO2 + H2O</text>
        <dbReference type="Rhea" id="RHEA:23476"/>
        <dbReference type="ChEBI" id="CHEBI:15377"/>
        <dbReference type="ChEBI" id="CHEBI:15378"/>
        <dbReference type="ChEBI" id="CHEBI:16526"/>
        <dbReference type="ChEBI" id="CHEBI:58613"/>
        <dbReference type="ChEBI" id="CHEBI:58866"/>
        <dbReference type="EC" id="4.1.1.48"/>
    </reaction>
</comment>
<sequence>MADILERIIEKKAEEIKSLKQSGYKRYENADNPHVNKLYDALLKAEKLGVIAEIKRASPSKGDIRTEVDPPVQAKEYERAGAAAISVLTDTLFFKGQMEDLARVREEVSIPILCKDFILDPIQIDRAKDAGATIILLIVAALERPILRSLFHYAESQGLEVLVEVHDEEEMKTALDLGAKIIGINNRNLKTFEVSLDVTERLAGMIHNEEVVLISESGIRHDEDCIRAANAGAHGVLVGETLMRSDDTGRVLASLQVKKGEGR</sequence>
<dbReference type="InterPro" id="IPR013785">
    <property type="entry name" value="Aldolase_TIM"/>
</dbReference>
<evidence type="ECO:0000313" key="11">
    <source>
        <dbReference type="EMBL" id="SCB81564.1"/>
    </source>
</evidence>
<dbReference type="InterPro" id="IPR011060">
    <property type="entry name" value="RibuloseP-bd_barrel"/>
</dbReference>
<dbReference type="InterPro" id="IPR045186">
    <property type="entry name" value="Indole-3-glycerol_P_synth"/>
</dbReference>
<evidence type="ECO:0000256" key="1">
    <source>
        <dbReference type="ARBA" id="ARBA00001633"/>
    </source>
</evidence>
<dbReference type="PROSITE" id="PS00614">
    <property type="entry name" value="IGPS"/>
    <property type="match status" value="1"/>
</dbReference>